<dbReference type="SMART" id="SM00631">
    <property type="entry name" value="Zn_pept"/>
    <property type="match status" value="1"/>
</dbReference>
<feature type="chain" id="PRO_5039892217" evidence="4">
    <location>
        <begin position="21"/>
        <end position="591"/>
    </location>
</feature>
<gene>
    <name evidence="6" type="ORF">IV203_015567</name>
</gene>
<keyword evidence="4" id="KW-0732">Signal</keyword>
<keyword evidence="6" id="KW-0121">Carboxypeptidase</keyword>
<name>A0A9K3PTK7_9STRA</name>
<dbReference type="InterPro" id="IPR000834">
    <property type="entry name" value="Peptidase_M14"/>
</dbReference>
<evidence type="ECO:0000256" key="1">
    <source>
        <dbReference type="ARBA" id="ARBA00001947"/>
    </source>
</evidence>
<dbReference type="AlphaFoldDB" id="A0A9K3PTK7"/>
<dbReference type="Proteomes" id="UP000693970">
    <property type="component" value="Unassembled WGS sequence"/>
</dbReference>
<reference evidence="6" key="1">
    <citation type="journal article" date="2021" name="Sci. Rep.">
        <title>Diploid genomic architecture of Nitzschia inconspicua, an elite biomass production diatom.</title>
        <authorList>
            <person name="Oliver A."/>
            <person name="Podell S."/>
            <person name="Pinowska A."/>
            <person name="Traller J.C."/>
            <person name="Smith S.R."/>
            <person name="McClure R."/>
            <person name="Beliaev A."/>
            <person name="Bohutskyi P."/>
            <person name="Hill E.A."/>
            <person name="Rabines A."/>
            <person name="Zheng H."/>
            <person name="Allen L.Z."/>
            <person name="Kuo A."/>
            <person name="Grigoriev I.V."/>
            <person name="Allen A.E."/>
            <person name="Hazlebeck D."/>
            <person name="Allen E.E."/>
        </authorList>
    </citation>
    <scope>NUCLEOTIDE SEQUENCE</scope>
    <source>
        <strain evidence="6">Hildebrandi</strain>
    </source>
</reference>
<dbReference type="Pfam" id="PF00246">
    <property type="entry name" value="Peptidase_M14"/>
    <property type="match status" value="1"/>
</dbReference>
<keyword evidence="7" id="KW-1185">Reference proteome</keyword>
<dbReference type="GO" id="GO:0006508">
    <property type="term" value="P:proteolysis"/>
    <property type="evidence" value="ECO:0007669"/>
    <property type="project" value="InterPro"/>
</dbReference>
<feature type="signal peptide" evidence="4">
    <location>
        <begin position="1"/>
        <end position="20"/>
    </location>
</feature>
<organism evidence="6 7">
    <name type="scientific">Nitzschia inconspicua</name>
    <dbReference type="NCBI Taxonomy" id="303405"/>
    <lineage>
        <taxon>Eukaryota</taxon>
        <taxon>Sar</taxon>
        <taxon>Stramenopiles</taxon>
        <taxon>Ochrophyta</taxon>
        <taxon>Bacillariophyta</taxon>
        <taxon>Bacillariophyceae</taxon>
        <taxon>Bacillariophycidae</taxon>
        <taxon>Bacillariales</taxon>
        <taxon>Bacillariaceae</taxon>
        <taxon>Nitzschia</taxon>
    </lineage>
</organism>
<dbReference type="EMBL" id="JAGRRH010000014">
    <property type="protein sequence ID" value="KAG7358978.1"/>
    <property type="molecule type" value="Genomic_DNA"/>
</dbReference>
<protein>
    <submittedName>
        <fullName evidence="6">Peptidase M14 carboxypeptidase family protein</fullName>
    </submittedName>
</protein>
<comment type="similarity">
    <text evidence="2 3">Belongs to the peptidase M14 family.</text>
</comment>
<evidence type="ECO:0000259" key="5">
    <source>
        <dbReference type="PROSITE" id="PS52035"/>
    </source>
</evidence>
<dbReference type="PANTHER" id="PTHR11705">
    <property type="entry name" value="PROTEASE FAMILY M14 CARBOXYPEPTIDASE A,B"/>
    <property type="match status" value="1"/>
</dbReference>
<dbReference type="GO" id="GO:0004181">
    <property type="term" value="F:metallocarboxypeptidase activity"/>
    <property type="evidence" value="ECO:0007669"/>
    <property type="project" value="InterPro"/>
</dbReference>
<evidence type="ECO:0000256" key="2">
    <source>
        <dbReference type="ARBA" id="ARBA00005988"/>
    </source>
</evidence>
<dbReference type="GO" id="GO:0005615">
    <property type="term" value="C:extracellular space"/>
    <property type="evidence" value="ECO:0007669"/>
    <property type="project" value="TreeGrafter"/>
</dbReference>
<dbReference type="PANTHER" id="PTHR11705:SF119">
    <property type="entry name" value="OS02G0119300 PROTEIN"/>
    <property type="match status" value="1"/>
</dbReference>
<dbReference type="PROSITE" id="PS52035">
    <property type="entry name" value="PEPTIDASE_M14"/>
    <property type="match status" value="1"/>
</dbReference>
<accession>A0A9K3PTK7</accession>
<feature type="active site" description="Proton donor/acceptor" evidence="3">
    <location>
        <position position="432"/>
    </location>
</feature>
<evidence type="ECO:0000256" key="4">
    <source>
        <dbReference type="SAM" id="SignalP"/>
    </source>
</evidence>
<feature type="domain" description="Peptidase M14" evidence="5">
    <location>
        <begin position="139"/>
        <end position="462"/>
    </location>
</feature>
<keyword evidence="6" id="KW-0378">Hydrolase</keyword>
<proteinExistence type="inferred from homology"/>
<sequence length="591" mass="66350">MKSIVLAHVLLLSVWWTVAAVPGGVRSMKRQWWDSSSIATTTGCFGPNGGVVIDTTRDVASRYSPQWDIQRKGSHRIHQTTSSNESNHVRLCVHLSDDSQLSEMQHLESQGALKIQSVVKVETSRQLRENSYDWKDFSCYFSVNETFTQMERLSTIYPDFVKVVSIGKSWWKTAGNAGHDIQVMVLTAPFTNATEKVPMMVIGGQHSRELPPPTLILQWAEYMLENYGKDADITWILDRTEIHLIPLANPDGREIVEQHMDWYYRKNARVTACDETKDYGVDLNRNYPMWYKTAGIRSSSDPCTSSYPGSGPLSEPESSAVYGYVHNLFPAHVKRGQNANEAQAYSTVPCQEDSQGILLDIHSSGNMVYFPWGHEDIPSPNHHSLLTMASKLAHEGNYSLWGPGQDDFLYFVNGDATDSSYGIDCVASFGFEIGSTWYAPCEEFESDVVPTMRTNLIYAAKAAREPYRLPLGPDIMNIRLNATSTDVLWINVAVSSRSLIVDHAKFEERKAGHKIESVKLYVDVHPDDTNDPEEALLMAASDGQFDQINESVNITLNTSQWESKSRHILYFQATDQKGISGPVSAVFYDTK</sequence>
<comment type="cofactor">
    <cofactor evidence="1">
        <name>Zn(2+)</name>
        <dbReference type="ChEBI" id="CHEBI:29105"/>
    </cofactor>
</comment>
<evidence type="ECO:0000256" key="3">
    <source>
        <dbReference type="PROSITE-ProRule" id="PRU01379"/>
    </source>
</evidence>
<comment type="caution">
    <text evidence="6">The sequence shown here is derived from an EMBL/GenBank/DDBJ whole genome shotgun (WGS) entry which is preliminary data.</text>
</comment>
<reference evidence="6" key="2">
    <citation type="submission" date="2021-04" db="EMBL/GenBank/DDBJ databases">
        <authorList>
            <person name="Podell S."/>
        </authorList>
    </citation>
    <scope>NUCLEOTIDE SEQUENCE</scope>
    <source>
        <strain evidence="6">Hildebrandi</strain>
    </source>
</reference>
<evidence type="ECO:0000313" key="6">
    <source>
        <dbReference type="EMBL" id="KAG7358978.1"/>
    </source>
</evidence>
<dbReference type="OrthoDB" id="47466at2759"/>
<dbReference type="GO" id="GO:0008270">
    <property type="term" value="F:zinc ion binding"/>
    <property type="evidence" value="ECO:0007669"/>
    <property type="project" value="InterPro"/>
</dbReference>
<evidence type="ECO:0000313" key="7">
    <source>
        <dbReference type="Proteomes" id="UP000693970"/>
    </source>
</evidence>
<keyword evidence="6" id="KW-0645">Protease</keyword>